<dbReference type="Proteomes" id="UP000789860">
    <property type="component" value="Unassembled WGS sequence"/>
</dbReference>
<keyword evidence="2" id="KW-1185">Reference proteome</keyword>
<proteinExistence type="predicted"/>
<name>A0ACA9KJP1_9GLOM</name>
<evidence type="ECO:0000313" key="2">
    <source>
        <dbReference type="Proteomes" id="UP000789860"/>
    </source>
</evidence>
<accession>A0ACA9KJP1</accession>
<protein>
    <submittedName>
        <fullName evidence="1">7207_t:CDS:1</fullName>
    </submittedName>
</protein>
<feature type="non-terminal residue" evidence="1">
    <location>
        <position position="1"/>
    </location>
</feature>
<reference evidence="1" key="1">
    <citation type="submission" date="2021-06" db="EMBL/GenBank/DDBJ databases">
        <authorList>
            <person name="Kallberg Y."/>
            <person name="Tangrot J."/>
            <person name="Rosling A."/>
        </authorList>
    </citation>
    <scope>NUCLEOTIDE SEQUENCE</scope>
    <source>
        <strain evidence="1">AU212A</strain>
    </source>
</reference>
<evidence type="ECO:0000313" key="1">
    <source>
        <dbReference type="EMBL" id="CAG8478142.1"/>
    </source>
</evidence>
<sequence>SKNESNIEDKISSEDEDFEDKSSDNMDAQLTTHKQFQSITPNKKIISKVGRTIYNSLEHYWHDLEYTRLTAILLDLQFKLSKTWQSTVLTDDSVKDTNIGTPSSTPNFLRKIFSYSQNRINHEIEIDNYLNEMITPSPSENQITPKRTCLSPETINELLFVKRNSLYCNKAWA</sequence>
<comment type="caution">
    <text evidence="1">The sequence shown here is derived from an EMBL/GenBank/DDBJ whole genome shotgun (WGS) entry which is preliminary data.</text>
</comment>
<dbReference type="EMBL" id="CAJVPM010002000">
    <property type="protein sequence ID" value="CAG8478142.1"/>
    <property type="molecule type" value="Genomic_DNA"/>
</dbReference>
<organism evidence="1 2">
    <name type="scientific">Scutellospora calospora</name>
    <dbReference type="NCBI Taxonomy" id="85575"/>
    <lineage>
        <taxon>Eukaryota</taxon>
        <taxon>Fungi</taxon>
        <taxon>Fungi incertae sedis</taxon>
        <taxon>Mucoromycota</taxon>
        <taxon>Glomeromycotina</taxon>
        <taxon>Glomeromycetes</taxon>
        <taxon>Diversisporales</taxon>
        <taxon>Gigasporaceae</taxon>
        <taxon>Scutellospora</taxon>
    </lineage>
</organism>
<gene>
    <name evidence="1" type="ORF">SCALOS_LOCUS2314</name>
</gene>